<dbReference type="OrthoDB" id="10015574at2759"/>
<dbReference type="OpenTargets" id="ENSG00000102119"/>
<dbReference type="SUPFAM" id="SSF63451">
    <property type="entry name" value="LEM domain"/>
    <property type="match status" value="1"/>
</dbReference>
<protein>
    <submittedName>
        <fullName evidence="3">Emerin</fullName>
    </submittedName>
</protein>
<dbReference type="GeneTree" id="ENSGT00390000002034"/>
<evidence type="ECO:0007829" key="6">
    <source>
        <dbReference type="ProteomicsDB" id="A0A804HIG7"/>
    </source>
</evidence>
<dbReference type="Proteomes" id="UP000005640">
    <property type="component" value="Chromosome X"/>
</dbReference>
<accession>A0A804HIG7</accession>
<keyword evidence="5 6" id="KW-1267">Proteomics identification</keyword>
<dbReference type="Pfam" id="PF03020">
    <property type="entry name" value="LEM"/>
    <property type="match status" value="1"/>
</dbReference>
<evidence type="ECO:0000259" key="2">
    <source>
        <dbReference type="Pfam" id="PF03020"/>
    </source>
</evidence>
<dbReference type="InterPro" id="IPR003887">
    <property type="entry name" value="LEM_dom"/>
</dbReference>
<dbReference type="Ensembl" id="ENST00000684678.1">
    <property type="protein sequence ID" value="ENSP00000507059.1"/>
    <property type="gene ID" value="ENSG00000102119.12"/>
</dbReference>
<reference evidence="3 4" key="2">
    <citation type="journal article" date="2004" name="Nature">
        <title>Finishing the euchromatic sequence of the human genome.</title>
        <authorList>
            <consortium name="International Human Genome Sequencing Consortium"/>
        </authorList>
    </citation>
    <scope>NUCLEOTIDE SEQUENCE [LARGE SCALE GENOMIC DNA]</scope>
</reference>
<dbReference type="AlphaFoldDB" id="A0A804HIG7"/>
<dbReference type="Gene3D" id="1.10.720.40">
    <property type="match status" value="1"/>
</dbReference>
<feature type="compositionally biased region" description="Pro residues" evidence="1">
    <location>
        <begin position="50"/>
        <end position="62"/>
    </location>
</feature>
<dbReference type="Bgee" id="ENSG00000102119">
    <property type="expression patterns" value="Expressed in left ovary and 204 other cell types or tissues"/>
</dbReference>
<proteinExistence type="evidence at protein level"/>
<dbReference type="InterPro" id="IPR011015">
    <property type="entry name" value="LEM/LEM-like_dom_sf"/>
</dbReference>
<dbReference type="Ensembl" id="ENST00000684678.1">
    <property type="protein sequence ID" value="ENSP00000507059.1"/>
    <property type="gene ID" value="ENSG00000102119.13"/>
</dbReference>
<sequence length="62" mass="6830">MDNYADLSDTELTTLLRRYNIPHGPVDQLVGFTRRRSSSTRPRGGGSRPPARPPPPLIASLT</sequence>
<feature type="domain" description="LEM" evidence="2">
    <location>
        <begin position="3"/>
        <end position="26"/>
    </location>
</feature>
<name>A0A804HIG7_HUMAN</name>
<dbReference type="SMR" id="A0A804HIG7"/>
<dbReference type="EMBL" id="AC245140">
    <property type="status" value="NOT_ANNOTATED_CDS"/>
    <property type="molecule type" value="Genomic_DNA"/>
</dbReference>
<evidence type="ECO:0000256" key="1">
    <source>
        <dbReference type="SAM" id="MobiDB-lite"/>
    </source>
</evidence>
<keyword evidence="4" id="KW-1185">Reference proteome</keyword>
<reference evidence="3" key="5">
    <citation type="submission" date="2025-09" db="UniProtKB">
        <authorList>
            <consortium name="Ensembl"/>
        </authorList>
    </citation>
    <scope>IDENTIFICATION</scope>
</reference>
<reference evidence="3 4" key="1">
    <citation type="journal article" date="2001" name="Nature">
        <title>Initial sequencing and analysis of the human genome.</title>
        <authorList>
            <consortium name="International Human Genome Sequencing Consortium"/>
            <person name="Lander E.S."/>
            <person name="Linton L.M."/>
            <person name="Birren B."/>
            <person name="Nusbaum C."/>
            <person name="Zody M.C."/>
            <person name="Baldwin J."/>
            <person name="Devon K."/>
            <person name="Dewar K."/>
            <person name="Doyle M."/>
            <person name="FitzHugh W."/>
            <person name="Funke R."/>
            <person name="Gage D."/>
            <person name="Harris K."/>
            <person name="Heaford A."/>
            <person name="Howland J."/>
            <person name="Kann L."/>
            <person name="Lehoczky J."/>
            <person name="LeVine R."/>
            <person name="McEwan P."/>
            <person name="McKernan K."/>
            <person name="Meldrim J."/>
            <person name="Mesirov J.P."/>
            <person name="Miranda C."/>
            <person name="Morris W."/>
            <person name="Naylor J."/>
            <person name="Raymond C."/>
            <person name="Rosetti M."/>
            <person name="Santos R."/>
            <person name="Sheridan A."/>
            <person name="Sougnez C."/>
            <person name="Stange-Thomann N."/>
            <person name="Stojanovic N."/>
            <person name="Subramanian A."/>
            <person name="Wyman D."/>
            <person name="Rogers J."/>
            <person name="Sulston J."/>
            <person name="Ainscough R."/>
            <person name="Beck S."/>
            <person name="Bentley D."/>
            <person name="Burton J."/>
            <person name="Clee C."/>
            <person name="Carter N."/>
            <person name="Coulson A."/>
            <person name="Deadman R."/>
            <person name="Deloukas P."/>
            <person name="Dunham A."/>
            <person name="Dunham I."/>
            <person name="Durbin R."/>
            <person name="French L."/>
            <person name="Grafham D."/>
            <person name="Gregory S."/>
            <person name="Hubbard T."/>
            <person name="Humphray S."/>
            <person name="Hunt A."/>
            <person name="Jones M."/>
            <person name="Lloyd C."/>
            <person name="McMurray A."/>
            <person name="Matthews L."/>
            <person name="Mercer S."/>
            <person name="Milne S."/>
            <person name="Mullikin J.C."/>
            <person name="Mungall A."/>
            <person name="Plumb R."/>
            <person name="Ross M."/>
            <person name="Shownkeen R."/>
            <person name="Sims S."/>
            <person name="Waterston R.H."/>
            <person name="Wilson R.K."/>
            <person name="Hillier L.W."/>
            <person name="McPherson J.D."/>
            <person name="Marra M.A."/>
            <person name="Mardis E.R."/>
            <person name="Fulton L.A."/>
            <person name="Chinwalla A.T."/>
            <person name="Pepin K.H."/>
            <person name="Gish W.R."/>
            <person name="Chissoe S.L."/>
            <person name="Wendl M.C."/>
            <person name="Delehaunty K.D."/>
            <person name="Miner T.L."/>
            <person name="Delehaunty A."/>
            <person name="Kramer J.B."/>
            <person name="Cook L.L."/>
            <person name="Fulton R.S."/>
            <person name="Johnson D.L."/>
            <person name="Minx P.J."/>
            <person name="Clifton S.W."/>
            <person name="Hawkins T."/>
            <person name="Branscomb E."/>
            <person name="Predki P."/>
            <person name="Richardson P."/>
            <person name="Wenning S."/>
            <person name="Slezak T."/>
            <person name="Doggett N."/>
            <person name="Cheng J.F."/>
            <person name="Olsen A."/>
            <person name="Lucas S."/>
            <person name="Elkin C."/>
            <person name="Uberbacher E."/>
            <person name="Frazier M."/>
            <person name="Gibbs R.A."/>
            <person name="Muzny D.M."/>
            <person name="Scherer S.E."/>
            <person name="Bouck J.B."/>
            <person name="Sodergren E.J."/>
            <person name="Worley K.C."/>
            <person name="Rives C.M."/>
            <person name="Gorrell J.H."/>
            <person name="Metzker M.L."/>
            <person name="Naylor S.L."/>
            <person name="Kucherlapati R.S."/>
            <person name="Nelson D.L."/>
            <person name="Weinstock G.M."/>
            <person name="Sakaki Y."/>
            <person name="Fujiyama A."/>
            <person name="Hattori M."/>
            <person name="Yada T."/>
            <person name="Toyoda A."/>
            <person name="Itoh T."/>
            <person name="Kawagoe C."/>
            <person name="Watanabe H."/>
            <person name="Totoki Y."/>
            <person name="Taylor T."/>
            <person name="Weissenbach J."/>
            <person name="Heilig R."/>
            <person name="Saurin W."/>
            <person name="Artiguenave F."/>
            <person name="Brottier P."/>
            <person name="Bruls T."/>
            <person name="Pelletier E."/>
            <person name="Robert C."/>
            <person name="Wincker P."/>
            <person name="Smith D.R."/>
            <person name="Doucette-Stamm L."/>
            <person name="Rubenfield M."/>
            <person name="Weinstock K."/>
            <person name="Lee H.M."/>
            <person name="Dubois J."/>
            <person name="Rosenthal A."/>
            <person name="Platzer M."/>
            <person name="Nyakatura G."/>
            <person name="Taudien S."/>
            <person name="Rump A."/>
            <person name="Yang H."/>
            <person name="Yu J."/>
            <person name="Wang J."/>
            <person name="Huang G."/>
            <person name="Gu J."/>
            <person name="Hood L."/>
            <person name="Rowen L."/>
            <person name="Madan A."/>
            <person name="Qin S."/>
            <person name="Davis R.W."/>
            <person name="Federspiel N.A."/>
            <person name="Abola A.P."/>
            <person name="Proctor M.J."/>
            <person name="Myers R.M."/>
            <person name="Schmutz J."/>
            <person name="Dickson M."/>
            <person name="Grimwood J."/>
            <person name="Cox D.R."/>
            <person name="Olson M.V."/>
            <person name="Kaul R."/>
            <person name="Raymond C."/>
            <person name="Shimizu N."/>
            <person name="Kawasaki K."/>
            <person name="Minoshima S."/>
            <person name="Evans G.A."/>
            <person name="Athanasiou M."/>
            <person name="Schultz R."/>
            <person name="Roe B.A."/>
            <person name="Chen F."/>
            <person name="Pan H."/>
            <person name="Ramser J."/>
            <person name="Lehrach H."/>
            <person name="Reinhardt R."/>
            <person name="McCombie W.R."/>
            <person name="de la Bastide M."/>
            <person name="Dedhia N."/>
            <person name="Blocker H."/>
            <person name="Hornischer K."/>
            <person name="Nordsiek G."/>
            <person name="Agarwala R."/>
            <person name="Aravind L."/>
            <person name="Bailey J.A."/>
            <person name="Bateman A."/>
            <person name="Batzoglou S."/>
            <person name="Birney E."/>
            <person name="Bork P."/>
            <person name="Brown D.G."/>
            <person name="Burge C.B."/>
            <person name="Cerutti L."/>
            <person name="Chen H.C."/>
            <person name="Church D."/>
            <person name="Clamp M."/>
            <person name="Copley R.R."/>
            <person name="Doerks T."/>
            <person name="Eddy S.R."/>
            <person name="Eichler E.E."/>
            <person name="Furey T.S."/>
            <person name="Galagan J."/>
            <person name="Gilbert J.G."/>
            <person name="Harmon C."/>
            <person name="Hayashizaki Y."/>
            <person name="Haussler D."/>
            <person name="Hermjakob H."/>
            <person name="Hokamp K."/>
            <person name="Jang W."/>
            <person name="Johnson L.S."/>
            <person name="Jones T.A."/>
            <person name="Kasif S."/>
            <person name="Kaspryzk A."/>
            <person name="Kennedy S."/>
            <person name="Kent W.J."/>
            <person name="Kitts P."/>
            <person name="Koonin E.V."/>
            <person name="Korf I."/>
            <person name="Kulp D."/>
            <person name="Lancet D."/>
            <person name="Lowe T.M."/>
            <person name="McLysaght A."/>
            <person name="Mikkelsen T."/>
            <person name="Moran J.V."/>
            <person name="Mulder N."/>
            <person name="Pollara V.J."/>
            <person name="Ponting C.P."/>
            <person name="Schuler G."/>
            <person name="Schultz J."/>
            <person name="Slater G."/>
            <person name="Smit A.F."/>
            <person name="Stupka E."/>
            <person name="Szustakowski J."/>
            <person name="Thierry-Mieg D."/>
            <person name="Thierry-Mieg J."/>
            <person name="Wagner L."/>
            <person name="Wallis J."/>
            <person name="Wheeler R."/>
            <person name="Williams A."/>
            <person name="Wolf Y.I."/>
            <person name="Wolfe K.H."/>
            <person name="Yang S.P."/>
            <person name="Yeh R.F."/>
            <person name="Collins F."/>
            <person name="Guyer M.S."/>
            <person name="Peterson J."/>
            <person name="Felsenfeld A."/>
            <person name="Wetterstrand K.A."/>
            <person name="Patrinos A."/>
            <person name="Morgan M.J."/>
            <person name="de Jong P."/>
            <person name="Catanese J.J."/>
            <person name="Osoegawa K."/>
            <person name="Shizuya H."/>
            <person name="Choi S."/>
            <person name="Chen Y.J."/>
        </authorList>
    </citation>
    <scope>NUCLEOTIDE SEQUENCE [LARGE SCALE GENOMIC DNA]</scope>
</reference>
<evidence type="ECO:0000313" key="4">
    <source>
        <dbReference type="Proteomes" id="UP000005640"/>
    </source>
</evidence>
<feature type="region of interest" description="Disordered" evidence="1">
    <location>
        <begin position="24"/>
        <end position="62"/>
    </location>
</feature>
<dbReference type="HGNC" id="HGNC:3331">
    <property type="gene designation" value="EMD"/>
</dbReference>
<evidence type="ECO:0000313" key="3">
    <source>
        <dbReference type="Ensembl" id="ENSP00000507059.1"/>
    </source>
</evidence>
<evidence type="ECO:0007829" key="5">
    <source>
        <dbReference type="PeptideAtlas" id="A0A804HIG7"/>
    </source>
</evidence>
<gene>
    <name evidence="3" type="primary">EMD</name>
</gene>
<reference evidence="3 4" key="3">
    <citation type="journal article" date="2005" name="Nature">
        <title>The DNA sequence of the human X chromosome.</title>
        <authorList>
            <person name="Ross M.T."/>
            <person name="Grafham D.V."/>
            <person name="Coffey A.J."/>
            <person name="Scherer S."/>
            <person name="McLay K."/>
            <person name="Muzny D."/>
            <person name="Platzer M."/>
            <person name="Howell G.R."/>
            <person name="Burrows C."/>
            <person name="Bird C.P."/>
            <person name="Frankish A."/>
            <person name="Lovell F.L."/>
            <person name="Howe K.L."/>
            <person name="Ashurst J.L."/>
            <person name="Fulton R.S."/>
            <person name="Sudbrak R."/>
            <person name="Wen G."/>
            <person name="Jones M.C."/>
            <person name="Hurles M.E."/>
            <person name="Andrews T.D."/>
            <person name="Scott C.E."/>
            <person name="Searle S."/>
            <person name="Ramser J."/>
            <person name="Whittaker A."/>
            <person name="Deadman R."/>
            <person name="Carter N.P."/>
            <person name="Hunt S.E."/>
            <person name="Chen R."/>
            <person name="Cree A."/>
            <person name="Gunaratne P."/>
            <person name="Havlak P."/>
            <person name="Hodgson A."/>
            <person name="Metzker M.L."/>
            <person name="Richards S."/>
            <person name="Scott G."/>
            <person name="Steffen D."/>
            <person name="Sodergren E."/>
            <person name="Wheeler D.A."/>
            <person name="Worley K.C."/>
            <person name="Ainscough R."/>
            <person name="Ambrose K.D."/>
            <person name="Ansari-Lari M.A."/>
            <person name="Aradhya S."/>
            <person name="Ashwell R.I."/>
            <person name="Babbage A.K."/>
            <person name="Bagguley C.L."/>
            <person name="Ballabio A."/>
            <person name="Banerjee R."/>
            <person name="Barker G.E."/>
            <person name="Barlow K.F."/>
            <person name="Barrett I.P."/>
            <person name="Bates K.N."/>
            <person name="Beare D.M."/>
            <person name="Beasley H."/>
            <person name="Beasley O."/>
            <person name="Beck A."/>
            <person name="Bethel G."/>
            <person name="Blechschmidt K."/>
            <person name="Brady N."/>
            <person name="Bray-Allen S."/>
            <person name="Bridgeman A.M."/>
            <person name="Brown A.J."/>
            <person name="Brown M.J."/>
            <person name="Bonnin D."/>
            <person name="Bruford E.A."/>
            <person name="Buhay C."/>
            <person name="Burch P."/>
            <person name="Burford D."/>
            <person name="Burgess J."/>
            <person name="Burrill W."/>
            <person name="Burton J."/>
            <person name="Bye J.M."/>
            <person name="Carder C."/>
            <person name="Carrel L."/>
            <person name="Chako J."/>
            <person name="Chapman J.C."/>
            <person name="Chavez D."/>
            <person name="Chen E."/>
            <person name="Chen G."/>
            <person name="Chen Y."/>
            <person name="Chen Z."/>
            <person name="Chinault C."/>
            <person name="Ciccodicola A."/>
            <person name="Clark S.Y."/>
            <person name="Clarke G."/>
            <person name="Clee C.M."/>
            <person name="Clegg S."/>
            <person name="Clerc-Blankenburg K."/>
            <person name="Clifford K."/>
            <person name="Cobley V."/>
            <person name="Cole C.G."/>
            <person name="Conquer J.S."/>
            <person name="Corby N."/>
            <person name="Connor R.E."/>
            <person name="David R."/>
            <person name="Davies J."/>
            <person name="Davis C."/>
            <person name="Davis J."/>
            <person name="Delgado O."/>
            <person name="Deshazo D."/>
            <person name="Dhami P."/>
            <person name="Ding Y."/>
            <person name="Dinh H."/>
            <person name="Dodsworth S."/>
            <person name="Draper H."/>
            <person name="Dugan-Rocha S."/>
            <person name="Dunham A."/>
            <person name="Dunn M."/>
            <person name="Durbin K.J."/>
            <person name="Dutta I."/>
            <person name="Eades T."/>
            <person name="Ellwood M."/>
            <person name="Emery-Cohen A."/>
            <person name="Errington H."/>
            <person name="Evans K.L."/>
            <person name="Faulkner L."/>
            <person name="Francis F."/>
            <person name="Frankland J."/>
            <person name="Fraser A.E."/>
            <person name="Galgoczy P."/>
            <person name="Gilbert J."/>
            <person name="Gill R."/>
            <person name="Glockner G."/>
            <person name="Gregory S.G."/>
            <person name="Gribble S."/>
            <person name="Griffiths C."/>
            <person name="Grocock R."/>
            <person name="Gu Y."/>
            <person name="Gwilliam R."/>
            <person name="Hamilton C."/>
            <person name="Hart E.A."/>
            <person name="Hawes A."/>
            <person name="Heath P.D."/>
            <person name="Heitmann K."/>
            <person name="Hennig S."/>
            <person name="Hernandez J."/>
            <person name="Hinzmann B."/>
            <person name="Ho S."/>
            <person name="Hoffs M."/>
            <person name="Howden P.J."/>
            <person name="Huckle E.J."/>
            <person name="Hume J."/>
            <person name="Hunt P.J."/>
            <person name="Hunt A.R."/>
            <person name="Isherwood J."/>
            <person name="Jacob L."/>
            <person name="Johnson D."/>
            <person name="Jones S."/>
            <person name="de Jong P.J."/>
            <person name="Joseph S.S."/>
            <person name="Keenan S."/>
            <person name="Kelly S."/>
            <person name="Kershaw J.K."/>
            <person name="Khan Z."/>
            <person name="Kioschis P."/>
            <person name="Klages S."/>
            <person name="Knights A.J."/>
            <person name="Kosiura A."/>
            <person name="Kovar-Smith C."/>
            <person name="Laird G.K."/>
            <person name="Langford C."/>
            <person name="Lawlor S."/>
            <person name="Leversha M."/>
            <person name="Lewis L."/>
            <person name="Liu W."/>
            <person name="Lloyd C."/>
            <person name="Lloyd D.M."/>
            <person name="Loulseged H."/>
            <person name="Loveland J.E."/>
            <person name="Lovell J.D."/>
            <person name="Lozado R."/>
            <person name="Lu J."/>
            <person name="Lyne R."/>
            <person name="Ma J."/>
            <person name="Maheshwari M."/>
            <person name="Matthews L.H."/>
            <person name="McDowall J."/>
            <person name="McLaren S."/>
            <person name="McMurray A."/>
            <person name="Meidl P."/>
            <person name="Meitinger T."/>
            <person name="Milne S."/>
            <person name="Miner G."/>
            <person name="Mistry S.L."/>
            <person name="Morgan M."/>
            <person name="Morris S."/>
            <person name="Muller I."/>
            <person name="Mullikin J.C."/>
            <person name="Nguyen N."/>
            <person name="Nordsiek G."/>
            <person name="Nyakatura G."/>
            <person name="O'Dell C.N."/>
            <person name="Okwuonu G."/>
            <person name="Palmer S."/>
            <person name="Pandian R."/>
            <person name="Parker D."/>
            <person name="Parrish J."/>
            <person name="Pasternak S."/>
            <person name="Patel D."/>
            <person name="Pearce A.V."/>
            <person name="Pearson D.M."/>
            <person name="Pelan S.E."/>
            <person name="Perez L."/>
            <person name="Porter K.M."/>
            <person name="Ramsey Y."/>
            <person name="Reichwald K."/>
            <person name="Rhodes S."/>
            <person name="Ridler K.A."/>
            <person name="Schlessinger D."/>
            <person name="Schueler M.G."/>
            <person name="Sehra H.K."/>
            <person name="Shaw-Smith C."/>
            <person name="Shen H."/>
            <person name="Sheridan E.M."/>
            <person name="Shownkeen R."/>
            <person name="Skuce C.D."/>
            <person name="Smith M.L."/>
            <person name="Sotheran E.C."/>
            <person name="Steingruber H.E."/>
            <person name="Steward C.A."/>
            <person name="Storey R."/>
            <person name="Swann R.M."/>
            <person name="Swarbreck D."/>
            <person name="Tabor P.E."/>
            <person name="Taudien S."/>
            <person name="Taylor T."/>
            <person name="Teague B."/>
            <person name="Thomas K."/>
            <person name="Thorpe A."/>
            <person name="Timms K."/>
            <person name="Tracey A."/>
            <person name="Trevanion S."/>
            <person name="Tromans A.C."/>
            <person name="d'Urso M."/>
            <person name="Verduzco D."/>
            <person name="Villasana D."/>
            <person name="Waldron L."/>
            <person name="Wall M."/>
            <person name="Wang Q."/>
            <person name="Warren J."/>
            <person name="Warry G.L."/>
            <person name="Wei X."/>
            <person name="West A."/>
            <person name="Whitehead S.L."/>
            <person name="Whiteley M.N."/>
            <person name="Wilkinson J.E."/>
            <person name="Willey D.L."/>
            <person name="Williams G."/>
            <person name="Williams L."/>
            <person name="Williamson A."/>
            <person name="Williamson H."/>
            <person name="Wilming L."/>
            <person name="Woodmansey R.L."/>
            <person name="Wray P.W."/>
            <person name="Yen J."/>
            <person name="Zhang J."/>
            <person name="Zhou J."/>
            <person name="Zoghbi H."/>
            <person name="Zorilla S."/>
            <person name="Buck D."/>
            <person name="Reinhardt R."/>
            <person name="Poustka A."/>
            <person name="Rosenthal A."/>
            <person name="Lehrach H."/>
            <person name="Meindl A."/>
            <person name="Minx P.J."/>
            <person name="Hillier L.W."/>
            <person name="Willard H.F."/>
            <person name="Wilson R.K."/>
            <person name="Waterston R.H."/>
            <person name="Rice C.M."/>
            <person name="Vaudin M."/>
            <person name="Coulson A."/>
            <person name="Nelson D.L."/>
            <person name="Weinstock G."/>
            <person name="Sulston J.E."/>
            <person name="Durbin R."/>
            <person name="Hubbard T."/>
            <person name="Gibbs R.A."/>
            <person name="Beck S."/>
            <person name="Rogers J."/>
            <person name="Bentley D.R."/>
        </authorList>
    </citation>
    <scope>NUCLEOTIDE SEQUENCE [LARGE SCALE GENOMIC DNA]</scope>
</reference>
<reference evidence="3" key="4">
    <citation type="submission" date="2025-08" db="UniProtKB">
        <authorList>
            <consortium name="Ensembl"/>
        </authorList>
    </citation>
    <scope>IDENTIFICATION</scope>
</reference>
<organism evidence="3 4">
    <name type="scientific">Homo sapiens</name>
    <name type="common">Human</name>
    <dbReference type="NCBI Taxonomy" id="9606"/>
    <lineage>
        <taxon>Eukaryota</taxon>
        <taxon>Metazoa</taxon>
        <taxon>Chordata</taxon>
        <taxon>Craniata</taxon>
        <taxon>Vertebrata</taxon>
        <taxon>Euteleostomi</taxon>
        <taxon>Mammalia</taxon>
        <taxon>Eutheria</taxon>
        <taxon>Euarchontoglires</taxon>
        <taxon>Primates</taxon>
        <taxon>Haplorrhini</taxon>
        <taxon>Catarrhini</taxon>
        <taxon>Hominidae</taxon>
        <taxon>Homo</taxon>
    </lineage>
</organism>